<keyword evidence="1" id="KW-0175">Coiled coil</keyword>
<feature type="region of interest" description="Disordered" evidence="2">
    <location>
        <begin position="51"/>
        <end position="76"/>
    </location>
</feature>
<sequence length="132" mass="14974">MTLSNNQSQEIIKWKHVTTPAPEEVESEFGLDSETKPREIKAFKLKTKVTTNTRDTPGVPDSIPLDSSLETPSGLNSQLNHANDKRFTQFDQHMKFSTQIDRQEGHFSQLEQLMRNNQQLEAAIASASMRIC</sequence>
<accession>A0A367ITT4</accession>
<protein>
    <submittedName>
        <fullName evidence="3">Uncharacterized protein</fullName>
    </submittedName>
</protein>
<dbReference type="EMBL" id="PJQM01005666">
    <property type="protein sequence ID" value="RCH81105.1"/>
    <property type="molecule type" value="Genomic_DNA"/>
</dbReference>
<gene>
    <name evidence="3" type="ORF">CU098_002710</name>
</gene>
<reference evidence="3 4" key="1">
    <citation type="journal article" date="2018" name="G3 (Bethesda)">
        <title>Phylogenetic and Phylogenomic Definition of Rhizopus Species.</title>
        <authorList>
            <person name="Gryganskyi A.P."/>
            <person name="Golan J."/>
            <person name="Dolatabadi S."/>
            <person name="Mondo S."/>
            <person name="Robb S."/>
            <person name="Idnurm A."/>
            <person name="Muszewska A."/>
            <person name="Steczkiewicz K."/>
            <person name="Masonjones S."/>
            <person name="Liao H.L."/>
            <person name="Gajdeczka M.T."/>
            <person name="Anike F."/>
            <person name="Vuek A."/>
            <person name="Anishchenko I.M."/>
            <person name="Voigt K."/>
            <person name="de Hoog G.S."/>
            <person name="Smith M.E."/>
            <person name="Heitman J."/>
            <person name="Vilgalys R."/>
            <person name="Stajich J.E."/>
        </authorList>
    </citation>
    <scope>NUCLEOTIDE SEQUENCE [LARGE SCALE GENOMIC DNA]</scope>
    <source>
        <strain evidence="3 4">LSU 92-RS-03</strain>
    </source>
</reference>
<organism evidence="3 4">
    <name type="scientific">Rhizopus stolonifer</name>
    <name type="common">Rhizopus nigricans</name>
    <dbReference type="NCBI Taxonomy" id="4846"/>
    <lineage>
        <taxon>Eukaryota</taxon>
        <taxon>Fungi</taxon>
        <taxon>Fungi incertae sedis</taxon>
        <taxon>Mucoromycota</taxon>
        <taxon>Mucoromycotina</taxon>
        <taxon>Mucoromycetes</taxon>
        <taxon>Mucorales</taxon>
        <taxon>Mucorineae</taxon>
        <taxon>Rhizopodaceae</taxon>
        <taxon>Rhizopus</taxon>
    </lineage>
</organism>
<evidence type="ECO:0000256" key="1">
    <source>
        <dbReference type="SAM" id="Coils"/>
    </source>
</evidence>
<comment type="caution">
    <text evidence="3">The sequence shown here is derived from an EMBL/GenBank/DDBJ whole genome shotgun (WGS) entry which is preliminary data.</text>
</comment>
<proteinExistence type="predicted"/>
<evidence type="ECO:0000256" key="2">
    <source>
        <dbReference type="SAM" id="MobiDB-lite"/>
    </source>
</evidence>
<name>A0A367ITT4_RHIST</name>
<evidence type="ECO:0000313" key="3">
    <source>
        <dbReference type="EMBL" id="RCH81105.1"/>
    </source>
</evidence>
<dbReference type="OrthoDB" id="10287185at2759"/>
<keyword evidence="4" id="KW-1185">Reference proteome</keyword>
<feature type="coiled-coil region" evidence="1">
    <location>
        <begin position="103"/>
        <end position="130"/>
    </location>
</feature>
<dbReference type="Proteomes" id="UP000253551">
    <property type="component" value="Unassembled WGS sequence"/>
</dbReference>
<dbReference type="AlphaFoldDB" id="A0A367ITT4"/>
<evidence type="ECO:0000313" key="4">
    <source>
        <dbReference type="Proteomes" id="UP000253551"/>
    </source>
</evidence>